<sequence>MVDVLRSFEPPMLPRPRGAQRYDVFSPKLGRRLPLYRRSAFEASLMLEADPAPRTFCERPGFMAVNGQHRVADFWVRSYDREYLVLLSEVAPTRDCPQNRIDFDPEAFDVRQIDAAERAAVRVWTGNWQRILPVLVAARGLVRPSLAGSIERFVAASQSLMAIEREFSAGDPVLVRAALFELLHRARRKHSGRTWNYGVAHASAFLWGSGFLYREGARRLLRPKKSKLSSASTCFV</sequence>
<reference evidence="1 2" key="1">
    <citation type="submission" date="2024-07" db="EMBL/GenBank/DDBJ databases">
        <title>A survey of Mimosa microsymbionts across Brazilian biomes reveals a high diversity of Paraburkholderia nodulating endemic species, but also that Cupriavidus is common as a symbiont of widespread species.</title>
        <authorList>
            <person name="Rouws L."/>
            <person name="Barauna A."/>
            <person name="Beukes C."/>
            <person name="Rouws J.R.C."/>
            <person name="De Faria S.M."/>
            <person name="Gross E."/>
            <person name="Bueno Dos Reis Junior F."/>
            <person name="Simon M.F."/>
            <person name="Maluk M."/>
            <person name="Odee D.W."/>
            <person name="Kenicer G."/>
            <person name="Young J.P.W."/>
            <person name="Reis V.M."/>
            <person name="Zilli J."/>
            <person name="James E.K."/>
        </authorList>
    </citation>
    <scope>NUCLEOTIDE SEQUENCE [LARGE SCALE GENOMIC DNA]</scope>
    <source>
        <strain evidence="1 2">BR14375</strain>
    </source>
</reference>
<keyword evidence="2" id="KW-1185">Reference proteome</keyword>
<protein>
    <submittedName>
        <fullName evidence="1">Uncharacterized protein</fullName>
    </submittedName>
</protein>
<comment type="caution">
    <text evidence="1">The sequence shown here is derived from an EMBL/GenBank/DDBJ whole genome shotgun (WGS) entry which is preliminary data.</text>
</comment>
<dbReference type="EMBL" id="JBFPKE010000009">
    <property type="protein sequence ID" value="MEX3752737.1"/>
    <property type="molecule type" value="Genomic_DNA"/>
</dbReference>
<dbReference type="RefSeq" id="WP_310110623.1">
    <property type="nucleotide sequence ID" value="NZ_CP168531.1"/>
</dbReference>
<gene>
    <name evidence="1" type="ORF">AB3X84_22350</name>
</gene>
<evidence type="ECO:0000313" key="1">
    <source>
        <dbReference type="EMBL" id="MEX3752737.1"/>
    </source>
</evidence>
<organism evidence="1 2">
    <name type="scientific">Paraburkholderia phenoliruptrix</name>
    <dbReference type="NCBI Taxonomy" id="252970"/>
    <lineage>
        <taxon>Bacteria</taxon>
        <taxon>Pseudomonadati</taxon>
        <taxon>Pseudomonadota</taxon>
        <taxon>Betaproteobacteria</taxon>
        <taxon>Burkholderiales</taxon>
        <taxon>Burkholderiaceae</taxon>
        <taxon>Paraburkholderia</taxon>
    </lineage>
</organism>
<proteinExistence type="predicted"/>
<evidence type="ECO:0000313" key="2">
    <source>
        <dbReference type="Proteomes" id="UP001558535"/>
    </source>
</evidence>
<accession>A0ABV3WHU4</accession>
<name>A0ABV3WHU4_9BURK</name>
<dbReference type="Proteomes" id="UP001558535">
    <property type="component" value="Unassembled WGS sequence"/>
</dbReference>